<evidence type="ECO:0000256" key="2">
    <source>
        <dbReference type="ARBA" id="ARBA00006411"/>
    </source>
</evidence>
<protein>
    <submittedName>
        <fullName evidence="5">ESAT-6 protein secretion system EspG family protein</fullName>
    </submittedName>
</protein>
<organism evidence="5 6">
    <name type="scientific">Nocardia caishijiensis</name>
    <dbReference type="NCBI Taxonomy" id="184756"/>
    <lineage>
        <taxon>Bacteria</taxon>
        <taxon>Bacillati</taxon>
        <taxon>Actinomycetota</taxon>
        <taxon>Actinomycetes</taxon>
        <taxon>Mycobacteriales</taxon>
        <taxon>Nocardiaceae</taxon>
        <taxon>Nocardia</taxon>
    </lineage>
</organism>
<reference evidence="5 6" key="1">
    <citation type="submission" date="2019-07" db="EMBL/GenBank/DDBJ databases">
        <title>Genomic Encyclopedia of Type Strains, Phase IV (KMG-IV): sequencing the most valuable type-strain genomes for metagenomic binning, comparative biology and taxonomic classification.</title>
        <authorList>
            <person name="Goeker M."/>
        </authorList>
    </citation>
    <scope>NUCLEOTIDE SEQUENCE [LARGE SCALE GENOMIC DNA]</scope>
    <source>
        <strain evidence="5 6">DSM 44831</strain>
    </source>
</reference>
<comment type="similarity">
    <text evidence="2">Belongs to the EspG family.</text>
</comment>
<accession>A0ABQ6YRU1</accession>
<comment type="caution">
    <text evidence="5">The sequence shown here is derived from an EMBL/GenBank/DDBJ whole genome shotgun (WGS) entry which is preliminary data.</text>
</comment>
<gene>
    <name evidence="5" type="ORF">FNL39_102402</name>
</gene>
<name>A0ABQ6YRU1_9NOCA</name>
<sequence>MTTLTNDALLAVADRLGVQTLPLTLRVGPQQDSYEQWRRANELALAGLRDSGLIDAEGEVDPDLADALFVLAQPDCELAVRIHSEEGGKRVCVVRRGRAHAVAVRTDDTFEVNSVWCDGSAEELARPVLAALGHREPAQFGGFNAPADELTRRLDGAATAAEFADGLYALDATERDATVLGAAFASCTGHAEIVAYSHEDGSTTRAPGAVAVYDTGRGRIVAAPTISPDRQIWSTLTTGTDHRVTQAVAALIEGLPGGRWMPP</sequence>
<dbReference type="RefSeq" id="WP_067982190.1">
    <property type="nucleotide sequence ID" value="NZ_VMSD01000002.1"/>
</dbReference>
<keyword evidence="4" id="KW-0143">Chaperone</keyword>
<dbReference type="InterPro" id="IPR025734">
    <property type="entry name" value="EspG"/>
</dbReference>
<dbReference type="Proteomes" id="UP000798951">
    <property type="component" value="Unassembled WGS sequence"/>
</dbReference>
<evidence type="ECO:0000313" key="6">
    <source>
        <dbReference type="Proteomes" id="UP000798951"/>
    </source>
</evidence>
<keyword evidence="3" id="KW-0963">Cytoplasm</keyword>
<evidence type="ECO:0000256" key="1">
    <source>
        <dbReference type="ARBA" id="ARBA00004496"/>
    </source>
</evidence>
<dbReference type="Pfam" id="PF14011">
    <property type="entry name" value="ESX-1_EspG"/>
    <property type="match status" value="1"/>
</dbReference>
<evidence type="ECO:0000256" key="4">
    <source>
        <dbReference type="ARBA" id="ARBA00023186"/>
    </source>
</evidence>
<proteinExistence type="inferred from homology"/>
<comment type="subcellular location">
    <subcellularLocation>
        <location evidence="1">Cytoplasm</location>
    </subcellularLocation>
</comment>
<keyword evidence="6" id="KW-1185">Reference proteome</keyword>
<evidence type="ECO:0000313" key="5">
    <source>
        <dbReference type="EMBL" id="KAF0848254.1"/>
    </source>
</evidence>
<evidence type="ECO:0000256" key="3">
    <source>
        <dbReference type="ARBA" id="ARBA00022490"/>
    </source>
</evidence>
<dbReference type="EMBL" id="VMSD01000002">
    <property type="protein sequence ID" value="KAF0848254.1"/>
    <property type="molecule type" value="Genomic_DNA"/>
</dbReference>